<evidence type="ECO:0000313" key="1">
    <source>
        <dbReference type="EMBL" id="CUP14460.1"/>
    </source>
</evidence>
<dbReference type="EMBL" id="CYZE01000019">
    <property type="protein sequence ID" value="CUP14460.1"/>
    <property type="molecule type" value="Genomic_DNA"/>
</dbReference>
<accession>A0A174KZ65</accession>
<dbReference type="RefSeq" id="WP_055659445.1">
    <property type="nucleotide sequence ID" value="NZ_CABIXC010000019.1"/>
</dbReference>
<dbReference type="AlphaFoldDB" id="A0A174KZ65"/>
<protein>
    <submittedName>
        <fullName evidence="1">Phage protein</fullName>
    </submittedName>
</protein>
<organism evidence="1 2">
    <name type="scientific">Hungatella hathewayi</name>
    <dbReference type="NCBI Taxonomy" id="154046"/>
    <lineage>
        <taxon>Bacteria</taxon>
        <taxon>Bacillati</taxon>
        <taxon>Bacillota</taxon>
        <taxon>Clostridia</taxon>
        <taxon>Lachnospirales</taxon>
        <taxon>Lachnospiraceae</taxon>
        <taxon>Hungatella</taxon>
    </lineage>
</organism>
<name>A0A174KZ65_9FIRM</name>
<dbReference type="Proteomes" id="UP000095651">
    <property type="component" value="Unassembled WGS sequence"/>
</dbReference>
<evidence type="ECO:0000313" key="2">
    <source>
        <dbReference type="Proteomes" id="UP000095651"/>
    </source>
</evidence>
<gene>
    <name evidence="1" type="ORF">ERS852407_05103</name>
</gene>
<proteinExistence type="predicted"/>
<reference evidence="1 2" key="1">
    <citation type="submission" date="2015-09" db="EMBL/GenBank/DDBJ databases">
        <authorList>
            <consortium name="Pathogen Informatics"/>
        </authorList>
    </citation>
    <scope>NUCLEOTIDE SEQUENCE [LARGE SCALE GENOMIC DNA]</scope>
    <source>
        <strain evidence="1 2">2789STDY5608850</strain>
    </source>
</reference>
<sequence length="128" mass="14099">MIADAIRQAQKMHRAAIEATYDSSCNIYIRESKRDPETGVTSLEEVCKMENQSCHLSFSSSGAADGTDTITKVTQVIKLFLAPEIVIDPGSKIEVTQHGRTEMYGQSGKAAVYSSHQEILLDLWKGYA</sequence>